<dbReference type="PROSITE" id="PS50995">
    <property type="entry name" value="HTH_MARR_2"/>
    <property type="match status" value="1"/>
</dbReference>
<dbReference type="HOGENOM" id="CLU_083287_11_3_9"/>
<dbReference type="InterPro" id="IPR039422">
    <property type="entry name" value="MarR/SlyA-like"/>
</dbReference>
<dbReference type="SUPFAM" id="SSF46785">
    <property type="entry name" value="Winged helix' DNA-binding domain"/>
    <property type="match status" value="1"/>
</dbReference>
<dbReference type="GO" id="GO:0003700">
    <property type="term" value="F:DNA-binding transcription factor activity"/>
    <property type="evidence" value="ECO:0007669"/>
    <property type="project" value="InterPro"/>
</dbReference>
<dbReference type="InterPro" id="IPR036390">
    <property type="entry name" value="WH_DNA-bd_sf"/>
</dbReference>
<dbReference type="Pfam" id="PF12802">
    <property type="entry name" value="MarR_2"/>
    <property type="match status" value="1"/>
</dbReference>
<dbReference type="GO" id="GO:0006950">
    <property type="term" value="P:response to stress"/>
    <property type="evidence" value="ECO:0007669"/>
    <property type="project" value="TreeGrafter"/>
</dbReference>
<proteinExistence type="predicted"/>
<comment type="caution">
    <text evidence="2">The sequence shown here is derived from an EMBL/GenBank/DDBJ whole genome shotgun (WGS) entry which is preliminary data.</text>
</comment>
<keyword evidence="3" id="KW-1185">Reference proteome</keyword>
<dbReference type="SMART" id="SM00347">
    <property type="entry name" value="HTH_MARR"/>
    <property type="match status" value="1"/>
</dbReference>
<dbReference type="InterPro" id="IPR000835">
    <property type="entry name" value="HTH_MarR-typ"/>
</dbReference>
<feature type="domain" description="HTH marR-type" evidence="1">
    <location>
        <begin position="9"/>
        <end position="144"/>
    </location>
</feature>
<dbReference type="PANTHER" id="PTHR33164:SF43">
    <property type="entry name" value="HTH-TYPE TRANSCRIPTIONAL REPRESSOR YETL"/>
    <property type="match status" value="1"/>
</dbReference>
<dbReference type="Proteomes" id="UP000004754">
    <property type="component" value="Unassembled WGS sequence"/>
</dbReference>
<name>E6MGA4_9FIRM</name>
<sequence length="149" mass="17081">MECFMTCNRQRLIEATVQIAELGDACSEHVKARCCEDALTARQMACLRVLDTNKNVTFSDLAVRFGLSKPTVTELIGKLMDSGCVVKEKSREDRRVYYIRLTDKGKTIARMKLRAQMQLVEQIESQLNEIEIETLITLIHKIVSDDRRQ</sequence>
<dbReference type="AlphaFoldDB" id="E6MGA4"/>
<evidence type="ECO:0000313" key="2">
    <source>
        <dbReference type="EMBL" id="EFV01644.1"/>
    </source>
</evidence>
<protein>
    <submittedName>
        <fullName evidence="2">Transcriptional regulator, MarR family</fullName>
    </submittedName>
</protein>
<evidence type="ECO:0000313" key="3">
    <source>
        <dbReference type="Proteomes" id="UP000004754"/>
    </source>
</evidence>
<accession>E6MGA4</accession>
<dbReference type="eggNOG" id="COG1846">
    <property type="taxonomic scope" value="Bacteria"/>
</dbReference>
<organism evidence="2 3">
    <name type="scientific">Pseudoramibacter alactolyticus ATCC 23263</name>
    <dbReference type="NCBI Taxonomy" id="887929"/>
    <lineage>
        <taxon>Bacteria</taxon>
        <taxon>Bacillati</taxon>
        <taxon>Bacillota</taxon>
        <taxon>Clostridia</taxon>
        <taxon>Eubacteriales</taxon>
        <taxon>Eubacteriaceae</taxon>
        <taxon>Pseudoramibacter</taxon>
    </lineage>
</organism>
<dbReference type="PANTHER" id="PTHR33164">
    <property type="entry name" value="TRANSCRIPTIONAL REGULATOR, MARR FAMILY"/>
    <property type="match status" value="1"/>
</dbReference>
<dbReference type="PRINTS" id="PR00598">
    <property type="entry name" value="HTHMARR"/>
</dbReference>
<reference evidence="2 3" key="1">
    <citation type="submission" date="2010-12" db="EMBL/GenBank/DDBJ databases">
        <authorList>
            <person name="Muzny D."/>
            <person name="Qin X."/>
            <person name="Deng J."/>
            <person name="Jiang H."/>
            <person name="Liu Y."/>
            <person name="Qu J."/>
            <person name="Song X.-Z."/>
            <person name="Zhang L."/>
            <person name="Thornton R."/>
            <person name="Coyle M."/>
            <person name="Francisco L."/>
            <person name="Jackson L."/>
            <person name="Javaid M."/>
            <person name="Korchina V."/>
            <person name="Kovar C."/>
            <person name="Mata R."/>
            <person name="Mathew T."/>
            <person name="Ngo R."/>
            <person name="Nguyen L."/>
            <person name="Nguyen N."/>
            <person name="Okwuonu G."/>
            <person name="Ongeri F."/>
            <person name="Pham C."/>
            <person name="Simmons D."/>
            <person name="Wilczek-Boney K."/>
            <person name="Hale W."/>
            <person name="Jakkamsetti A."/>
            <person name="Pham P."/>
            <person name="Ruth R."/>
            <person name="San Lucas F."/>
            <person name="Warren J."/>
            <person name="Zhang J."/>
            <person name="Zhao Z."/>
            <person name="Zhou C."/>
            <person name="Zhu D."/>
            <person name="Lee S."/>
            <person name="Bess C."/>
            <person name="Blankenburg K."/>
            <person name="Forbes L."/>
            <person name="Fu Q."/>
            <person name="Gubbala S."/>
            <person name="Hirani K."/>
            <person name="Jayaseelan J.C."/>
            <person name="Lara F."/>
            <person name="Munidasa M."/>
            <person name="Palculict T."/>
            <person name="Patil S."/>
            <person name="Pu L.-L."/>
            <person name="Saada N."/>
            <person name="Tang L."/>
            <person name="Weissenberger G."/>
            <person name="Zhu Y."/>
            <person name="Hemphill L."/>
            <person name="Shang Y."/>
            <person name="Youmans B."/>
            <person name="Ayvaz T."/>
            <person name="Ross M."/>
            <person name="Santibanez J."/>
            <person name="Aqrawi P."/>
            <person name="Gross S."/>
            <person name="Joshi V."/>
            <person name="Fowler G."/>
            <person name="Nazareth L."/>
            <person name="Reid J."/>
            <person name="Worley K."/>
            <person name="Petrosino J."/>
            <person name="Highlander S."/>
            <person name="Gibbs R."/>
        </authorList>
    </citation>
    <scope>NUCLEOTIDE SEQUENCE [LARGE SCALE GENOMIC DNA]</scope>
    <source>
        <strain evidence="2 3">ATCC 23263</strain>
    </source>
</reference>
<gene>
    <name evidence="2" type="ORF">HMP0721_1037</name>
</gene>
<dbReference type="STRING" id="887929.HMP0721_1037"/>
<dbReference type="InterPro" id="IPR036388">
    <property type="entry name" value="WH-like_DNA-bd_sf"/>
</dbReference>
<evidence type="ECO:0000259" key="1">
    <source>
        <dbReference type="PROSITE" id="PS50995"/>
    </source>
</evidence>
<dbReference type="EMBL" id="AEQN01000016">
    <property type="protein sequence ID" value="EFV01644.1"/>
    <property type="molecule type" value="Genomic_DNA"/>
</dbReference>
<dbReference type="Gene3D" id="1.10.10.10">
    <property type="entry name" value="Winged helix-like DNA-binding domain superfamily/Winged helix DNA-binding domain"/>
    <property type="match status" value="1"/>
</dbReference>